<organism evidence="2 3">
    <name type="scientific">Nannocystis bainbridge</name>
    <dbReference type="NCBI Taxonomy" id="2995303"/>
    <lineage>
        <taxon>Bacteria</taxon>
        <taxon>Pseudomonadati</taxon>
        <taxon>Myxococcota</taxon>
        <taxon>Polyangia</taxon>
        <taxon>Nannocystales</taxon>
        <taxon>Nannocystaceae</taxon>
        <taxon>Nannocystis</taxon>
    </lineage>
</organism>
<evidence type="ECO:0000313" key="2">
    <source>
        <dbReference type="EMBL" id="MDC0722326.1"/>
    </source>
</evidence>
<dbReference type="Proteomes" id="UP001221686">
    <property type="component" value="Unassembled WGS sequence"/>
</dbReference>
<reference evidence="2 3" key="1">
    <citation type="submission" date="2022-11" db="EMBL/GenBank/DDBJ databases">
        <title>Minimal conservation of predation-associated metabolite biosynthetic gene clusters underscores biosynthetic potential of Myxococcota including descriptions for ten novel species: Archangium lansinium sp. nov., Myxococcus landrumus sp. nov., Nannocystis bai.</title>
        <authorList>
            <person name="Ahearne A."/>
            <person name="Stevens C."/>
            <person name="Dowd S."/>
        </authorList>
    </citation>
    <scope>NUCLEOTIDE SEQUENCE [LARGE SCALE GENOMIC DNA]</scope>
    <source>
        <strain evidence="2 3">BB15-2</strain>
    </source>
</reference>
<sequence>MAFKTGVVVVSGAVVLAFGCLGCDGVDGEDEGAGFGEEEAVRTRSAHENGWNLNGWNLNGWNLNGSRLNNTKLYRDGSQTDYIQLYDIWLPDGDYVNTGSLVGGMLNVGGYTDWEVEDTTFDFKVKEGATTYWKYVWLKFAYPVAGFSDVWEYDMDLQVSLHNDPLCIDQAGKRTRALLLNDVWDPATGAKVSPRPDKAITFACKDGGLAKCVLFGYRPWASKNGTSLADYHQACTRMLRADYCGDGQSHTLLGTPIHVLDQIGIQNVDPNKPYVVEAEWGPNGAVCLNPSNSRLPLPALGCSIPTCGAPFASGGLIQSGKIVP</sequence>
<gene>
    <name evidence="2" type="ORF">POL25_35885</name>
</gene>
<dbReference type="Pfam" id="PF20032">
    <property type="entry name" value="ADYC"/>
    <property type="match status" value="1"/>
</dbReference>
<dbReference type="PROSITE" id="PS51257">
    <property type="entry name" value="PROKAR_LIPOPROTEIN"/>
    <property type="match status" value="1"/>
</dbReference>
<dbReference type="RefSeq" id="WP_272090859.1">
    <property type="nucleotide sequence ID" value="NZ_JAQNDL010000003.1"/>
</dbReference>
<evidence type="ECO:0000313" key="3">
    <source>
        <dbReference type="Proteomes" id="UP001221686"/>
    </source>
</evidence>
<evidence type="ECO:0000259" key="1">
    <source>
        <dbReference type="Pfam" id="PF20032"/>
    </source>
</evidence>
<name>A0ABT5EC06_9BACT</name>
<accession>A0ABT5EC06</accession>
<comment type="caution">
    <text evidence="2">The sequence shown here is derived from an EMBL/GenBank/DDBJ whole genome shotgun (WGS) entry which is preliminary data.</text>
</comment>
<feature type="domain" description="ADYC" evidence="1">
    <location>
        <begin position="118"/>
        <end position="292"/>
    </location>
</feature>
<dbReference type="InterPro" id="IPR045426">
    <property type="entry name" value="ADYC"/>
</dbReference>
<dbReference type="EMBL" id="JAQNDL010000003">
    <property type="protein sequence ID" value="MDC0722326.1"/>
    <property type="molecule type" value="Genomic_DNA"/>
</dbReference>
<protein>
    <submittedName>
        <fullName evidence="2">ADYC domain-containing protein</fullName>
    </submittedName>
</protein>
<keyword evidence="3" id="KW-1185">Reference proteome</keyword>
<proteinExistence type="predicted"/>